<dbReference type="GO" id="GO:0009506">
    <property type="term" value="C:plasmodesma"/>
    <property type="evidence" value="ECO:0007669"/>
    <property type="project" value="TreeGrafter"/>
</dbReference>
<dbReference type="GO" id="GO:0005886">
    <property type="term" value="C:plasma membrane"/>
    <property type="evidence" value="ECO:0007669"/>
    <property type="project" value="TreeGrafter"/>
</dbReference>
<feature type="domain" description="Late embryogenesis abundant protein LEA-2 subgroup" evidence="6">
    <location>
        <begin position="97"/>
        <end position="197"/>
    </location>
</feature>
<dbReference type="InterPro" id="IPR044839">
    <property type="entry name" value="NDR1-like"/>
</dbReference>
<dbReference type="PANTHER" id="PTHR31415">
    <property type="entry name" value="OS05G0367900 PROTEIN"/>
    <property type="match status" value="1"/>
</dbReference>
<keyword evidence="2 5" id="KW-0812">Transmembrane</keyword>
<feature type="transmembrane region" description="Helical" evidence="5">
    <location>
        <begin position="36"/>
        <end position="65"/>
    </location>
</feature>
<evidence type="ECO:0000313" key="8">
    <source>
        <dbReference type="Proteomes" id="UP000594263"/>
    </source>
</evidence>
<dbReference type="PANTHER" id="PTHR31415:SF4">
    <property type="entry name" value="NDR1_HIN1-LIKE PROTEIN 3"/>
    <property type="match status" value="1"/>
</dbReference>
<dbReference type="Gramene" id="Kaladp0096s0126.1.v1.1">
    <property type="protein sequence ID" value="Kaladp0096s0126.1.v1.1.CDS.1"/>
    <property type="gene ID" value="Kaladp0096s0126.v1.1"/>
</dbReference>
<dbReference type="Pfam" id="PF03168">
    <property type="entry name" value="LEA_2"/>
    <property type="match status" value="1"/>
</dbReference>
<evidence type="ECO:0000256" key="1">
    <source>
        <dbReference type="ARBA" id="ARBA00004167"/>
    </source>
</evidence>
<dbReference type="EnsemblPlants" id="Kaladp0096s0126.1.v1.1">
    <property type="protein sequence ID" value="Kaladp0096s0126.1.v1.1.CDS.1"/>
    <property type="gene ID" value="Kaladp0096s0126.v1.1"/>
</dbReference>
<reference evidence="7" key="1">
    <citation type="submission" date="2021-01" db="UniProtKB">
        <authorList>
            <consortium name="EnsemblPlants"/>
        </authorList>
    </citation>
    <scope>IDENTIFICATION</scope>
</reference>
<organism evidence="7 8">
    <name type="scientific">Kalanchoe fedtschenkoi</name>
    <name type="common">Lavender scallops</name>
    <name type="synonym">South American air plant</name>
    <dbReference type="NCBI Taxonomy" id="63787"/>
    <lineage>
        <taxon>Eukaryota</taxon>
        <taxon>Viridiplantae</taxon>
        <taxon>Streptophyta</taxon>
        <taxon>Embryophyta</taxon>
        <taxon>Tracheophyta</taxon>
        <taxon>Spermatophyta</taxon>
        <taxon>Magnoliopsida</taxon>
        <taxon>eudicotyledons</taxon>
        <taxon>Gunneridae</taxon>
        <taxon>Pentapetalae</taxon>
        <taxon>Saxifragales</taxon>
        <taxon>Crassulaceae</taxon>
        <taxon>Kalanchoe</taxon>
    </lineage>
</organism>
<evidence type="ECO:0000256" key="4">
    <source>
        <dbReference type="ARBA" id="ARBA00023136"/>
    </source>
</evidence>
<proteinExistence type="predicted"/>
<evidence type="ECO:0000256" key="5">
    <source>
        <dbReference type="SAM" id="Phobius"/>
    </source>
</evidence>
<evidence type="ECO:0000256" key="3">
    <source>
        <dbReference type="ARBA" id="ARBA00022989"/>
    </source>
</evidence>
<sequence>MRDNKQAHLNAAFYGPSIPPPTNTNTYRRRHGRSCLCTLFCLLFKIILAVVIIIGLSILIFWLIFRPTQLKFRVTDATLSQFSLSNNTLRYNLAVNLTARNPNTRVEVYYEKIEARAYYEDRRFSSVTLDAFHQGRKNTSMWSPVFQGQNLVVLGGSELSEFNEEKEAGVYSIDLRVHLKLRLRFGKIKTRTMTPKVACDLKVPLNGGTGFRTTKCNLERWSIN</sequence>
<dbReference type="Proteomes" id="UP000594263">
    <property type="component" value="Unplaced"/>
</dbReference>
<dbReference type="InterPro" id="IPR004864">
    <property type="entry name" value="LEA_2"/>
</dbReference>
<dbReference type="GO" id="GO:0098542">
    <property type="term" value="P:defense response to other organism"/>
    <property type="evidence" value="ECO:0007669"/>
    <property type="project" value="InterPro"/>
</dbReference>
<protein>
    <recommendedName>
        <fullName evidence="6">Late embryogenesis abundant protein LEA-2 subgroup domain-containing protein</fullName>
    </recommendedName>
</protein>
<dbReference type="AlphaFoldDB" id="A0A7N0V1G9"/>
<name>A0A7N0V1G9_KALFE</name>
<evidence type="ECO:0000313" key="7">
    <source>
        <dbReference type="EnsemblPlants" id="Kaladp0096s0126.1.v1.1.CDS.1"/>
    </source>
</evidence>
<accession>A0A7N0V1G9</accession>
<keyword evidence="4 5" id="KW-0472">Membrane</keyword>
<evidence type="ECO:0000259" key="6">
    <source>
        <dbReference type="Pfam" id="PF03168"/>
    </source>
</evidence>
<comment type="subcellular location">
    <subcellularLocation>
        <location evidence="1">Membrane</location>
        <topology evidence="1">Single-pass membrane protein</topology>
    </subcellularLocation>
</comment>
<keyword evidence="8" id="KW-1185">Reference proteome</keyword>
<evidence type="ECO:0000256" key="2">
    <source>
        <dbReference type="ARBA" id="ARBA00022692"/>
    </source>
</evidence>
<keyword evidence="3 5" id="KW-1133">Transmembrane helix</keyword>
<dbReference type="OMA" id="QRTKCDI"/>